<protein>
    <submittedName>
        <fullName evidence="1">Uncharacterized protein</fullName>
    </submittedName>
</protein>
<comment type="caution">
    <text evidence="1">The sequence shown here is derived from an EMBL/GenBank/DDBJ whole genome shotgun (WGS) entry which is preliminary data.</text>
</comment>
<evidence type="ECO:0000313" key="1">
    <source>
        <dbReference type="EMBL" id="EEG47797.1"/>
    </source>
</evidence>
<reference evidence="1 2" key="1">
    <citation type="submission" date="2009-01" db="EMBL/GenBank/DDBJ databases">
        <authorList>
            <person name="Fulton L."/>
            <person name="Clifton S."/>
            <person name="Fulton B."/>
            <person name="Xu J."/>
            <person name="Minx P."/>
            <person name="Pepin K.H."/>
            <person name="Johnson M."/>
            <person name="Bhonagiri V."/>
            <person name="Nash W.E."/>
            <person name="Mardis E.R."/>
            <person name="Wilson R.K."/>
        </authorList>
    </citation>
    <scope>NUCLEOTIDE SEQUENCE [LARGE SCALE GENOMIC DNA]</scope>
    <source>
        <strain evidence="2">DSM 10507 / JCM 14656 / S5a33</strain>
    </source>
</reference>
<name>C0CR34_BLAHS</name>
<accession>C0CR34</accession>
<dbReference type="PATRIC" id="fig|476272.21.peg.624"/>
<dbReference type="AlphaFoldDB" id="C0CR34"/>
<evidence type="ECO:0000313" key="2">
    <source>
        <dbReference type="Proteomes" id="UP000003100"/>
    </source>
</evidence>
<dbReference type="Proteomes" id="UP000003100">
    <property type="component" value="Unassembled WGS sequence"/>
</dbReference>
<gene>
    <name evidence="1" type="ORF">RUMHYD_03347</name>
</gene>
<organism evidence="1 2">
    <name type="scientific">Blautia hydrogenotrophica (strain DSM 10507 / JCM 14656 / S5a33)</name>
    <name type="common">Ruminococcus hydrogenotrophicus</name>
    <dbReference type="NCBI Taxonomy" id="476272"/>
    <lineage>
        <taxon>Bacteria</taxon>
        <taxon>Bacillati</taxon>
        <taxon>Bacillota</taxon>
        <taxon>Clostridia</taxon>
        <taxon>Lachnospirales</taxon>
        <taxon>Lachnospiraceae</taxon>
        <taxon>Blautia</taxon>
    </lineage>
</organism>
<dbReference type="HOGENOM" id="CLU_2951052_0_0_9"/>
<reference evidence="1 2" key="2">
    <citation type="submission" date="2009-02" db="EMBL/GenBank/DDBJ databases">
        <title>Draft genome sequence of Blautia hydrogenotrophica DSM 10507 (Ruminococcus hydrogenotrophicus DSM 10507).</title>
        <authorList>
            <person name="Sudarsanam P."/>
            <person name="Ley R."/>
            <person name="Guruge J."/>
            <person name="Turnbaugh P.J."/>
            <person name="Mahowald M."/>
            <person name="Liep D."/>
            <person name="Gordon J."/>
        </authorList>
    </citation>
    <scope>NUCLEOTIDE SEQUENCE [LARGE SCALE GENOMIC DNA]</scope>
    <source>
        <strain evidence="2">DSM 10507 / JCM 14656 / S5a33</strain>
    </source>
</reference>
<proteinExistence type="predicted"/>
<keyword evidence="2" id="KW-1185">Reference proteome</keyword>
<dbReference type="EMBL" id="ACBZ01000177">
    <property type="protein sequence ID" value="EEG47797.1"/>
    <property type="molecule type" value="Genomic_DNA"/>
</dbReference>
<sequence>MDYFKRCPKCGRYMTPHLQYKFGYSYTLWACVCGYSEDVGDTRADNKTTYVGGGASDRT</sequence>